<evidence type="ECO:0000313" key="1">
    <source>
        <dbReference type="EMBL" id="SNR32395.1"/>
    </source>
</evidence>
<organism evidence="1 2">
    <name type="scientific">Lutibacter flavus</name>
    <dbReference type="NCBI Taxonomy" id="691689"/>
    <lineage>
        <taxon>Bacteria</taxon>
        <taxon>Pseudomonadati</taxon>
        <taxon>Bacteroidota</taxon>
        <taxon>Flavobacteriia</taxon>
        <taxon>Flavobacteriales</taxon>
        <taxon>Flavobacteriaceae</taxon>
        <taxon>Lutibacter</taxon>
    </lineage>
</organism>
<evidence type="ECO:0000313" key="2">
    <source>
        <dbReference type="Proteomes" id="UP000198412"/>
    </source>
</evidence>
<protein>
    <submittedName>
        <fullName evidence="1">Uncharacterized protein</fullName>
    </submittedName>
</protein>
<accession>A0A238VDC0</accession>
<dbReference type="EMBL" id="FZNX01000001">
    <property type="protein sequence ID" value="SNR32395.1"/>
    <property type="molecule type" value="Genomic_DNA"/>
</dbReference>
<dbReference type="AlphaFoldDB" id="A0A238VDC0"/>
<reference evidence="2" key="1">
    <citation type="submission" date="2017-06" db="EMBL/GenBank/DDBJ databases">
        <authorList>
            <person name="Varghese N."/>
            <person name="Submissions S."/>
        </authorList>
    </citation>
    <scope>NUCLEOTIDE SEQUENCE [LARGE SCALE GENOMIC DNA]</scope>
    <source>
        <strain evidence="2">DSM 27993</strain>
    </source>
</reference>
<name>A0A238VDC0_9FLAO</name>
<dbReference type="Proteomes" id="UP000198412">
    <property type="component" value="Unassembled WGS sequence"/>
</dbReference>
<proteinExistence type="predicted"/>
<gene>
    <name evidence="1" type="ORF">SAMN04488111_0326</name>
</gene>
<keyword evidence="2" id="KW-1185">Reference proteome</keyword>
<sequence>MLLKKYLNLNNIVFNTSNFNLKTILNKSIIILILLSITSCFSQEWKNLKAYQNETGNTVLKDGCWLKKDRKKQTIIWKNANVFNLINNEFKKYKTIDQIRDFYLFTQQEISLKGHEVNWIHAASTIATRFSIIEKDFIRIFIIRNKEVIKFTDEGSKEVFEFSFPKLKELYFSKEILKGSIADTWDQKQAKKEQCIILEPIYKKLSKKALKKLERMAKGKGIFSLGVSKKIRFEGEIHDCNSRYNYTINKLIPYCGSI</sequence>